<evidence type="ECO:0000313" key="3">
    <source>
        <dbReference type="Proteomes" id="UP000288805"/>
    </source>
</evidence>
<protein>
    <submittedName>
        <fullName evidence="2">Uncharacterized protein</fullName>
    </submittedName>
</protein>
<organism evidence="2 3">
    <name type="scientific">Vitis vinifera</name>
    <name type="common">Grape</name>
    <dbReference type="NCBI Taxonomy" id="29760"/>
    <lineage>
        <taxon>Eukaryota</taxon>
        <taxon>Viridiplantae</taxon>
        <taxon>Streptophyta</taxon>
        <taxon>Embryophyta</taxon>
        <taxon>Tracheophyta</taxon>
        <taxon>Spermatophyta</taxon>
        <taxon>Magnoliopsida</taxon>
        <taxon>eudicotyledons</taxon>
        <taxon>Gunneridae</taxon>
        <taxon>Pentapetalae</taxon>
        <taxon>rosids</taxon>
        <taxon>Vitales</taxon>
        <taxon>Vitaceae</taxon>
        <taxon>Viteae</taxon>
        <taxon>Vitis</taxon>
    </lineage>
</organism>
<feature type="region of interest" description="Disordered" evidence="1">
    <location>
        <begin position="21"/>
        <end position="58"/>
    </location>
</feature>
<reference evidence="2 3" key="1">
    <citation type="journal article" date="2018" name="PLoS Genet.">
        <title>Population sequencing reveals clonal diversity and ancestral inbreeding in the grapevine cultivar Chardonnay.</title>
        <authorList>
            <person name="Roach M.J."/>
            <person name="Johnson D.L."/>
            <person name="Bohlmann J."/>
            <person name="van Vuuren H.J."/>
            <person name="Jones S.J."/>
            <person name="Pretorius I.S."/>
            <person name="Schmidt S.A."/>
            <person name="Borneman A.R."/>
        </authorList>
    </citation>
    <scope>NUCLEOTIDE SEQUENCE [LARGE SCALE GENOMIC DNA]</scope>
    <source>
        <strain evidence="3">cv. Chardonnay</strain>
        <tissue evidence="2">Leaf</tissue>
    </source>
</reference>
<evidence type="ECO:0000256" key="1">
    <source>
        <dbReference type="SAM" id="MobiDB-lite"/>
    </source>
</evidence>
<feature type="compositionally biased region" description="Polar residues" evidence="1">
    <location>
        <begin position="37"/>
        <end position="52"/>
    </location>
</feature>
<dbReference type="EMBL" id="QGNW01001349">
    <property type="protein sequence ID" value="RVW44580.1"/>
    <property type="molecule type" value="Genomic_DNA"/>
</dbReference>
<sequence length="92" mass="9876">MDNLFKRANKYSMLEDDVHAATVPAGPGHHSGDSGLLGTTQVEALSPQNQESPLLGEKANKSWAFEAVHPLGWKKGNDPISDHSSPHNFNGS</sequence>
<name>A0A438EAM8_VITVI</name>
<comment type="caution">
    <text evidence="2">The sequence shown here is derived from an EMBL/GenBank/DDBJ whole genome shotgun (WGS) entry which is preliminary data.</text>
</comment>
<accession>A0A438EAM8</accession>
<dbReference type="AlphaFoldDB" id="A0A438EAM8"/>
<dbReference type="Proteomes" id="UP000288805">
    <property type="component" value="Unassembled WGS sequence"/>
</dbReference>
<gene>
    <name evidence="2" type="ORF">CK203_116540</name>
</gene>
<proteinExistence type="predicted"/>
<evidence type="ECO:0000313" key="2">
    <source>
        <dbReference type="EMBL" id="RVW44580.1"/>
    </source>
</evidence>